<feature type="transmembrane region" description="Helical" evidence="1">
    <location>
        <begin position="54"/>
        <end position="73"/>
    </location>
</feature>
<protein>
    <submittedName>
        <fullName evidence="2">Uncharacterized protein</fullName>
    </submittedName>
</protein>
<name>X6MCK5_RETFI</name>
<keyword evidence="1" id="KW-0812">Transmembrane</keyword>
<comment type="caution">
    <text evidence="2">The sequence shown here is derived from an EMBL/GenBank/DDBJ whole genome shotgun (WGS) entry which is preliminary data.</text>
</comment>
<dbReference type="Proteomes" id="UP000023152">
    <property type="component" value="Unassembled WGS sequence"/>
</dbReference>
<gene>
    <name evidence="2" type="ORF">RFI_25767</name>
</gene>
<evidence type="ECO:0000313" key="3">
    <source>
        <dbReference type="Proteomes" id="UP000023152"/>
    </source>
</evidence>
<accession>X6MCK5</accession>
<proteinExistence type="predicted"/>
<dbReference type="EMBL" id="ASPP01022271">
    <property type="protein sequence ID" value="ETO11609.1"/>
    <property type="molecule type" value="Genomic_DNA"/>
</dbReference>
<keyword evidence="1" id="KW-1133">Transmembrane helix</keyword>
<keyword evidence="3" id="KW-1185">Reference proteome</keyword>
<evidence type="ECO:0000256" key="1">
    <source>
        <dbReference type="SAM" id="Phobius"/>
    </source>
</evidence>
<evidence type="ECO:0000313" key="2">
    <source>
        <dbReference type="EMBL" id="ETO11609.1"/>
    </source>
</evidence>
<sequence length="330" mass="38512">MIKDVIHVLMGYLSRMPGEVTTWQKNIKIDYDLVIPPTRSLSSEENSEISAAQLYDLFFLLLVVFLMISYSLIRMLSSEQAAETVRAFLLRKCHEIILHSLAAFHPQSKGNAYHGRVVLEIVLAAWPKTFFLNLTNEEDLQRFNALFRNLHQGNMNSFFIDLICFKPTEKIDDLQPVKVFFICLHFFFFYHEKWLNKLREWHFMEYLMDVSSSNKHGDDIATKYATFFIDLVARSASIDEAATLFYDHEEVIVDALVKALLDEDNTRTLWQRIICGQTLVQFLDICSRPTIINPAQAYADMLGLVPPEPSQNLLHQMFNVRYFLRPFFKF</sequence>
<reference evidence="2 3" key="1">
    <citation type="journal article" date="2013" name="Curr. Biol.">
        <title>The Genome of the Foraminiferan Reticulomyxa filosa.</title>
        <authorList>
            <person name="Glockner G."/>
            <person name="Hulsmann N."/>
            <person name="Schleicher M."/>
            <person name="Noegel A.A."/>
            <person name="Eichinger L."/>
            <person name="Gallinger C."/>
            <person name="Pawlowski J."/>
            <person name="Sierra R."/>
            <person name="Euteneuer U."/>
            <person name="Pillet L."/>
            <person name="Moustafa A."/>
            <person name="Platzer M."/>
            <person name="Groth M."/>
            <person name="Szafranski K."/>
            <person name="Schliwa M."/>
        </authorList>
    </citation>
    <scope>NUCLEOTIDE SEQUENCE [LARGE SCALE GENOMIC DNA]</scope>
</reference>
<keyword evidence="1" id="KW-0472">Membrane</keyword>
<organism evidence="2 3">
    <name type="scientific">Reticulomyxa filosa</name>
    <dbReference type="NCBI Taxonomy" id="46433"/>
    <lineage>
        <taxon>Eukaryota</taxon>
        <taxon>Sar</taxon>
        <taxon>Rhizaria</taxon>
        <taxon>Retaria</taxon>
        <taxon>Foraminifera</taxon>
        <taxon>Monothalamids</taxon>
        <taxon>Reticulomyxidae</taxon>
        <taxon>Reticulomyxa</taxon>
    </lineage>
</organism>
<dbReference type="AlphaFoldDB" id="X6MCK5"/>